<dbReference type="GO" id="GO:0008237">
    <property type="term" value="F:metallopeptidase activity"/>
    <property type="evidence" value="ECO:0007669"/>
    <property type="project" value="UniProtKB-KW"/>
</dbReference>
<keyword evidence="1" id="KW-0472">Membrane</keyword>
<evidence type="ECO:0000259" key="2">
    <source>
        <dbReference type="Pfam" id="PF02517"/>
    </source>
</evidence>
<dbReference type="PANTHER" id="PTHR35797">
    <property type="entry name" value="PROTEASE-RELATED"/>
    <property type="match status" value="1"/>
</dbReference>
<keyword evidence="3" id="KW-0482">Metalloprotease</keyword>
<evidence type="ECO:0000313" key="3">
    <source>
        <dbReference type="EMBL" id="HEA19748.1"/>
    </source>
</evidence>
<proteinExistence type="predicted"/>
<keyword evidence="1" id="KW-0812">Transmembrane</keyword>
<gene>
    <name evidence="3" type="ORF">ENH87_02375</name>
</gene>
<dbReference type="GO" id="GO:0004175">
    <property type="term" value="F:endopeptidase activity"/>
    <property type="evidence" value="ECO:0007669"/>
    <property type="project" value="UniProtKB-ARBA"/>
</dbReference>
<feature type="domain" description="CAAX prenyl protease 2/Lysostaphin resistance protein A-like" evidence="2">
    <location>
        <begin position="112"/>
        <end position="209"/>
    </location>
</feature>
<feature type="transmembrane region" description="Helical" evidence="1">
    <location>
        <begin position="34"/>
        <end position="55"/>
    </location>
</feature>
<dbReference type="InterPro" id="IPR003675">
    <property type="entry name" value="Rce1/LyrA-like_dom"/>
</dbReference>
<protein>
    <submittedName>
        <fullName evidence="3">CPBP family intramembrane metalloprotease</fullName>
    </submittedName>
</protein>
<evidence type="ECO:0000256" key="1">
    <source>
        <dbReference type="SAM" id="Phobius"/>
    </source>
</evidence>
<feature type="transmembrane region" description="Helical" evidence="1">
    <location>
        <begin position="101"/>
        <end position="123"/>
    </location>
</feature>
<keyword evidence="3" id="KW-0645">Protease</keyword>
<feature type="transmembrane region" description="Helical" evidence="1">
    <location>
        <begin position="144"/>
        <end position="166"/>
    </location>
</feature>
<reference evidence="3" key="1">
    <citation type="journal article" date="2020" name="mSystems">
        <title>Genome- and Community-Level Interaction Insights into Carbon Utilization and Element Cycling Functions of Hydrothermarchaeota in Hydrothermal Sediment.</title>
        <authorList>
            <person name="Zhou Z."/>
            <person name="Liu Y."/>
            <person name="Xu W."/>
            <person name="Pan J."/>
            <person name="Luo Z.H."/>
            <person name="Li M."/>
        </authorList>
    </citation>
    <scope>NUCLEOTIDE SEQUENCE [LARGE SCALE GENOMIC DNA]</scope>
    <source>
        <strain evidence="3">HyVt-345</strain>
    </source>
</reference>
<feature type="transmembrane region" description="Helical" evidence="1">
    <location>
        <begin position="178"/>
        <end position="198"/>
    </location>
</feature>
<comment type="caution">
    <text evidence="3">The sequence shown here is derived from an EMBL/GenBank/DDBJ whole genome shotgun (WGS) entry which is preliminary data.</text>
</comment>
<name>A0A831QMM7_9FLAO</name>
<organism evidence="3">
    <name type="scientific">Pricia antarctica</name>
    <dbReference type="NCBI Taxonomy" id="641691"/>
    <lineage>
        <taxon>Bacteria</taxon>
        <taxon>Pseudomonadati</taxon>
        <taxon>Bacteroidota</taxon>
        <taxon>Flavobacteriia</taxon>
        <taxon>Flavobacteriales</taxon>
        <taxon>Flavobacteriaceae</taxon>
        <taxon>Pricia</taxon>
    </lineage>
</organism>
<feature type="transmembrane region" description="Helical" evidence="1">
    <location>
        <begin position="7"/>
        <end position="28"/>
    </location>
</feature>
<dbReference type="EMBL" id="DRGL01000014">
    <property type="protein sequence ID" value="HEA19748.1"/>
    <property type="molecule type" value="Genomic_DNA"/>
</dbReference>
<dbReference type="GO" id="GO:0080120">
    <property type="term" value="P:CAAX-box protein maturation"/>
    <property type="evidence" value="ECO:0007669"/>
    <property type="project" value="UniProtKB-ARBA"/>
</dbReference>
<dbReference type="AlphaFoldDB" id="A0A831QMM7"/>
<dbReference type="PANTHER" id="PTHR35797:SF1">
    <property type="entry name" value="PROTEASE"/>
    <property type="match status" value="1"/>
</dbReference>
<dbReference type="InterPro" id="IPR042150">
    <property type="entry name" value="MmRce1-like"/>
</dbReference>
<keyword evidence="3" id="KW-0378">Hydrolase</keyword>
<sequence length="257" mass="29543">MGKVILLRLYLFIVILLSWPFQIAYIFLGENYRPILLLSMIMVAVATFICGKWIFKDGFQNAGWGWGKPKHYFYVLILALFLWLFPSLIERSAGWYLAKETTMATIAITFSTSFLITIIPAFSEEFGWRGYLLPRLLKKYKYRKALLVHGLITWVWHLPFVFAMGFDVGNNPWVDVPLVLAVSFIPTILHAVVFAYIWSRTASLAVSTFYCVCFDEVRDTLENTLGLGGLGQNWQMLVLTVLGIWLLWKGKWGFIGT</sequence>
<dbReference type="Proteomes" id="UP000886191">
    <property type="component" value="Unassembled WGS sequence"/>
</dbReference>
<dbReference type="Pfam" id="PF02517">
    <property type="entry name" value="Rce1-like"/>
    <property type="match status" value="1"/>
</dbReference>
<feature type="transmembrane region" description="Helical" evidence="1">
    <location>
        <begin position="71"/>
        <end position="89"/>
    </location>
</feature>
<keyword evidence="1" id="KW-1133">Transmembrane helix</keyword>
<accession>A0A831QMM7</accession>